<keyword evidence="4" id="KW-1185">Reference proteome</keyword>
<organism evidence="3 4">
    <name type="scientific">Giardia muris</name>
    <dbReference type="NCBI Taxonomy" id="5742"/>
    <lineage>
        <taxon>Eukaryota</taxon>
        <taxon>Metamonada</taxon>
        <taxon>Diplomonadida</taxon>
        <taxon>Hexamitidae</taxon>
        <taxon>Giardiinae</taxon>
        <taxon>Giardia</taxon>
    </lineage>
</organism>
<evidence type="ECO:0000256" key="2">
    <source>
        <dbReference type="ARBA" id="ARBA00022737"/>
    </source>
</evidence>
<evidence type="ECO:0000256" key="1">
    <source>
        <dbReference type="ARBA" id="ARBA00022614"/>
    </source>
</evidence>
<keyword evidence="1" id="KW-0433">Leucine-rich repeat</keyword>
<evidence type="ECO:0000313" key="4">
    <source>
        <dbReference type="Proteomes" id="UP000315496"/>
    </source>
</evidence>
<dbReference type="Proteomes" id="UP000315496">
    <property type="component" value="Chromosome 3"/>
</dbReference>
<dbReference type="InterPro" id="IPR001611">
    <property type="entry name" value="Leu-rich_rpt"/>
</dbReference>
<protein>
    <submittedName>
        <fullName evidence="3">Protein phosphatases PP1 regulatory subunit SDS22</fullName>
    </submittedName>
</protein>
<proteinExistence type="predicted"/>
<dbReference type="VEuPathDB" id="GiardiaDB:GMRT_13480"/>
<keyword evidence="2" id="KW-0677">Repeat</keyword>
<dbReference type="InterPro" id="IPR032675">
    <property type="entry name" value="LRR_dom_sf"/>
</dbReference>
<name>A0A4Z1T4L1_GIAMU</name>
<dbReference type="SMART" id="SM00369">
    <property type="entry name" value="LRR_TYP"/>
    <property type="match status" value="4"/>
</dbReference>
<dbReference type="InterPro" id="IPR003591">
    <property type="entry name" value="Leu-rich_rpt_typical-subtyp"/>
</dbReference>
<dbReference type="OrthoDB" id="27917at2759"/>
<dbReference type="SMART" id="SM00365">
    <property type="entry name" value="LRR_SD22"/>
    <property type="match status" value="3"/>
</dbReference>
<dbReference type="Pfam" id="PF14580">
    <property type="entry name" value="LRR_9"/>
    <property type="match status" value="1"/>
</dbReference>
<dbReference type="Gene3D" id="3.80.10.10">
    <property type="entry name" value="Ribonuclease Inhibitor"/>
    <property type="match status" value="2"/>
</dbReference>
<reference evidence="3 4" key="1">
    <citation type="submission" date="2019-05" db="EMBL/GenBank/DDBJ databases">
        <title>The compact genome of Giardia muris reveals important steps in the evolution of intestinal protozoan parasites.</title>
        <authorList>
            <person name="Xu F."/>
            <person name="Jimenez-Gonzalez A."/>
            <person name="Einarsson E."/>
            <person name="Astvaldsson A."/>
            <person name="Peirasmaki D."/>
            <person name="Eckmann L."/>
            <person name="Andersson J.O."/>
            <person name="Svard S.G."/>
            <person name="Jerlstrom-Hultqvist J."/>
        </authorList>
    </citation>
    <scope>NUCLEOTIDE SEQUENCE [LARGE SCALE GENOMIC DNA]</scope>
    <source>
        <strain evidence="3 4">Roberts-Thomson</strain>
    </source>
</reference>
<dbReference type="AlphaFoldDB" id="A0A4Z1T4L1"/>
<dbReference type="InterPro" id="IPR050576">
    <property type="entry name" value="Cilia_flagella_integrity"/>
</dbReference>
<dbReference type="PANTHER" id="PTHR45973">
    <property type="entry name" value="PROTEIN PHOSPHATASE 1 REGULATORY SUBUNIT SDS22-RELATED"/>
    <property type="match status" value="1"/>
</dbReference>
<dbReference type="EMBL" id="VDLU01000003">
    <property type="protein sequence ID" value="TNJ28007.1"/>
    <property type="molecule type" value="Genomic_DNA"/>
</dbReference>
<dbReference type="SUPFAM" id="SSF52075">
    <property type="entry name" value="Outer arm dynein light chain 1"/>
    <property type="match status" value="1"/>
</dbReference>
<sequence>MSDIAKLPGATKEYQVVSNDILLDALREADDQVEWTPEAFPTVRTLSLSYRMLCFISNLGGFTALTRLNLSNNAIEKISGLDNLVNLESLDLSFNRLTSIENIGHLHRLTDLLLNNNRLTDIEGLRQLNSVIRVLTGVPEQYHGLQVLNLSNNSLSNVTQTILLLREFRDLRVLSTEKNPLAQQAGYRTQAIAFLPSLRYLDNRVIMEQERKASHESFKMDLVSFEERDTVETQARQKALAKARQIRVDCAADALGLATFTDREFLDTEVTTRICLIPAVRTECHGRFRTLTSAILRDLARLLRRRRILTVGELAEFEEAYDIITEQGLSNIDRAIRAYKFRRDDLMDLYDLRTSKNPKNSVHYATETRDGVLSLIPELRQELFGIEAETTSDLNDIMDQVTANLTALVGKTIELTQTAFTKVRDQLLQLHESCATLLSRAMELKAAKEAGLSGGLDGRADLGAETIAEGGDTAQGTGNTMAAGFVNFATLAELQSLLPAELTPEVHALLRDKGSVVSASVAAHESRMSALDQREDALIAAQKEFLEHSTKIINAGESQRSRQHSLDIDLLIRAEEQWVENWFMAQTQATSTK</sequence>
<dbReference type="PANTHER" id="PTHR45973:SF35">
    <property type="entry name" value="LEUCINE-RICH REPEAT-CONTAINING PROTEIN 43"/>
    <property type="match status" value="1"/>
</dbReference>
<accession>A0A4Z1T4L1</accession>
<dbReference type="PROSITE" id="PS51450">
    <property type="entry name" value="LRR"/>
    <property type="match status" value="4"/>
</dbReference>
<evidence type="ECO:0000313" key="3">
    <source>
        <dbReference type="EMBL" id="TNJ28007.1"/>
    </source>
</evidence>
<comment type="caution">
    <text evidence="3">The sequence shown here is derived from an EMBL/GenBank/DDBJ whole genome shotgun (WGS) entry which is preliminary data.</text>
</comment>
<gene>
    <name evidence="3" type="ORF">GMRT_13480</name>
</gene>